<gene>
    <name evidence="2" type="ORF">E4021_04820</name>
</gene>
<dbReference type="EMBL" id="SRSF01000001">
    <property type="protein sequence ID" value="THH41916.1"/>
    <property type="molecule type" value="Genomic_DNA"/>
</dbReference>
<proteinExistence type="predicted"/>
<evidence type="ECO:0000313" key="3">
    <source>
        <dbReference type="Proteomes" id="UP000308528"/>
    </source>
</evidence>
<reference evidence="2 3" key="1">
    <citation type="submission" date="2019-04" db="EMBL/GenBank/DDBJ databases">
        <title>Lewinella litorea sp. nov., isolated from a marine sand.</title>
        <authorList>
            <person name="Yoon J.-H."/>
        </authorList>
    </citation>
    <scope>NUCLEOTIDE SEQUENCE [LARGE SCALE GENOMIC DNA]</scope>
    <source>
        <strain evidence="2 3">HSMS-39</strain>
    </source>
</reference>
<keyword evidence="1" id="KW-1133">Transmembrane helix</keyword>
<dbReference type="OrthoDB" id="8547472at2"/>
<accession>A0A4S4NPF4</accession>
<keyword evidence="3" id="KW-1185">Reference proteome</keyword>
<evidence type="ECO:0000313" key="2">
    <source>
        <dbReference type="EMBL" id="THH41916.1"/>
    </source>
</evidence>
<dbReference type="Proteomes" id="UP000308528">
    <property type="component" value="Unassembled WGS sequence"/>
</dbReference>
<organism evidence="2 3">
    <name type="scientific">Neolewinella litorea</name>
    <dbReference type="NCBI Taxonomy" id="2562452"/>
    <lineage>
        <taxon>Bacteria</taxon>
        <taxon>Pseudomonadati</taxon>
        <taxon>Bacteroidota</taxon>
        <taxon>Saprospiria</taxon>
        <taxon>Saprospirales</taxon>
        <taxon>Lewinellaceae</taxon>
        <taxon>Neolewinella</taxon>
    </lineage>
</organism>
<feature type="transmembrane region" description="Helical" evidence="1">
    <location>
        <begin position="6"/>
        <end position="23"/>
    </location>
</feature>
<name>A0A4S4NPF4_9BACT</name>
<keyword evidence="1" id="KW-0472">Membrane</keyword>
<evidence type="ECO:0000256" key="1">
    <source>
        <dbReference type="SAM" id="Phobius"/>
    </source>
</evidence>
<dbReference type="AlphaFoldDB" id="A0A4S4NPF4"/>
<comment type="caution">
    <text evidence="2">The sequence shown here is derived from an EMBL/GenBank/DDBJ whole genome shotgun (WGS) entry which is preliminary data.</text>
</comment>
<keyword evidence="1" id="KW-0812">Transmembrane</keyword>
<protein>
    <submittedName>
        <fullName evidence="2">Uncharacterized protein</fullName>
    </submittedName>
</protein>
<sequence length="144" mass="16569">MLRSGLKLLIVLVIGLVAYNYFYGTPQERRQSRELVGKARDLGQDAWDLLQGEREKMRAGKYDDALDKLERLYTDLSQVARDGNDSRLLDRLSELTERRESLESLVDRKEELSAADRRKLDELTADTEVLMNEMEAKSGSRAPY</sequence>
<dbReference type="RefSeq" id="WP_136456876.1">
    <property type="nucleotide sequence ID" value="NZ_SRSF01000001.1"/>
</dbReference>